<dbReference type="EMBL" id="CP051774">
    <property type="protein sequence ID" value="QJE96452.1"/>
    <property type="molecule type" value="Genomic_DNA"/>
</dbReference>
<reference evidence="2 3" key="1">
    <citation type="submission" date="2020-04" db="EMBL/GenBank/DDBJ databases">
        <title>Luteolibacter sp. G-1-1-1 isolated from soil.</title>
        <authorList>
            <person name="Dahal R.H."/>
        </authorList>
    </citation>
    <scope>NUCLEOTIDE SEQUENCE [LARGE SCALE GENOMIC DNA]</scope>
    <source>
        <strain evidence="2 3">G-1-1-1</strain>
    </source>
</reference>
<gene>
    <name evidence="2" type="ORF">HHL09_11880</name>
</gene>
<sequence length="58" mass="6421">MIASSERDANYRLLFPWDREPPGSQSGPPRGLIEEDKTSQNVPSYSIFKDIGKGDGLP</sequence>
<feature type="region of interest" description="Disordered" evidence="1">
    <location>
        <begin position="1"/>
        <end position="58"/>
    </location>
</feature>
<accession>A0A858RHX9</accession>
<feature type="compositionally biased region" description="Basic and acidic residues" evidence="1">
    <location>
        <begin position="1"/>
        <end position="10"/>
    </location>
</feature>
<dbReference type="AlphaFoldDB" id="A0A858RHX9"/>
<name>A0A858RHX9_9BACT</name>
<dbReference type="Proteomes" id="UP000501812">
    <property type="component" value="Chromosome"/>
</dbReference>
<organism evidence="2 3">
    <name type="scientific">Luteolibacter luteus</name>
    <dbReference type="NCBI Taxonomy" id="2728835"/>
    <lineage>
        <taxon>Bacteria</taxon>
        <taxon>Pseudomonadati</taxon>
        <taxon>Verrucomicrobiota</taxon>
        <taxon>Verrucomicrobiia</taxon>
        <taxon>Verrucomicrobiales</taxon>
        <taxon>Verrucomicrobiaceae</taxon>
        <taxon>Luteolibacter</taxon>
    </lineage>
</organism>
<dbReference type="KEGG" id="luo:HHL09_11880"/>
<protein>
    <submittedName>
        <fullName evidence="2">Uncharacterized protein</fullName>
    </submittedName>
</protein>
<dbReference type="RefSeq" id="WP_169454853.1">
    <property type="nucleotide sequence ID" value="NZ_CP051774.1"/>
</dbReference>
<evidence type="ECO:0000313" key="3">
    <source>
        <dbReference type="Proteomes" id="UP000501812"/>
    </source>
</evidence>
<proteinExistence type="predicted"/>
<evidence type="ECO:0000256" key="1">
    <source>
        <dbReference type="SAM" id="MobiDB-lite"/>
    </source>
</evidence>
<evidence type="ECO:0000313" key="2">
    <source>
        <dbReference type="EMBL" id="QJE96452.1"/>
    </source>
</evidence>
<keyword evidence="3" id="KW-1185">Reference proteome</keyword>